<protein>
    <recommendedName>
        <fullName evidence="6">Protein HflK</fullName>
    </recommendedName>
</protein>
<comment type="function">
    <text evidence="6">HflC and HflK could encode or regulate a protease.</text>
</comment>
<dbReference type="InterPro" id="IPR001107">
    <property type="entry name" value="Band_7"/>
</dbReference>
<organism evidence="9 10">
    <name type="scientific">Spiribacter salilacus</name>
    <dbReference type="NCBI Taxonomy" id="2664894"/>
    <lineage>
        <taxon>Bacteria</taxon>
        <taxon>Pseudomonadati</taxon>
        <taxon>Pseudomonadota</taxon>
        <taxon>Gammaproteobacteria</taxon>
        <taxon>Chromatiales</taxon>
        <taxon>Ectothiorhodospiraceae</taxon>
        <taxon>Spiribacter</taxon>
    </lineage>
</organism>
<accession>A0A6N7QRK4</accession>
<dbReference type="InterPro" id="IPR020980">
    <property type="entry name" value="Membrane_HflK_N"/>
</dbReference>
<evidence type="ECO:0000313" key="9">
    <source>
        <dbReference type="EMBL" id="MRH77778.1"/>
    </source>
</evidence>
<dbReference type="InterPro" id="IPR010201">
    <property type="entry name" value="HflK"/>
</dbReference>
<keyword evidence="3 6" id="KW-0812">Transmembrane</keyword>
<feature type="compositionally biased region" description="Polar residues" evidence="7">
    <location>
        <begin position="401"/>
        <end position="412"/>
    </location>
</feature>
<evidence type="ECO:0000256" key="1">
    <source>
        <dbReference type="ARBA" id="ARBA00004167"/>
    </source>
</evidence>
<feature type="region of interest" description="Disordered" evidence="7">
    <location>
        <begin position="1"/>
        <end position="32"/>
    </location>
</feature>
<dbReference type="NCBIfam" id="TIGR01933">
    <property type="entry name" value="hflK"/>
    <property type="match status" value="1"/>
</dbReference>
<feature type="region of interest" description="Disordered" evidence="7">
    <location>
        <begin position="377"/>
        <end position="419"/>
    </location>
</feature>
<evidence type="ECO:0000256" key="5">
    <source>
        <dbReference type="ARBA" id="ARBA00023136"/>
    </source>
</evidence>
<dbReference type="Proteomes" id="UP000433788">
    <property type="component" value="Unassembled WGS sequence"/>
</dbReference>
<dbReference type="GO" id="GO:0008233">
    <property type="term" value="F:peptidase activity"/>
    <property type="evidence" value="ECO:0007669"/>
    <property type="project" value="UniProtKB-KW"/>
</dbReference>
<comment type="subunit">
    <text evidence="6">HflC and HflK may interact to form a multimeric complex.</text>
</comment>
<gene>
    <name evidence="9" type="primary">hflK</name>
    <name evidence="9" type="ORF">GH984_03585</name>
</gene>
<dbReference type="AlphaFoldDB" id="A0A6N7QRK4"/>
<dbReference type="InterPro" id="IPR036013">
    <property type="entry name" value="Band_7/SPFH_dom_sf"/>
</dbReference>
<keyword evidence="9" id="KW-0645">Protease</keyword>
<keyword evidence="4 6" id="KW-1133">Transmembrane helix</keyword>
<keyword evidence="5 6" id="KW-0472">Membrane</keyword>
<evidence type="ECO:0000256" key="6">
    <source>
        <dbReference type="RuleBase" id="RU364113"/>
    </source>
</evidence>
<dbReference type="Gene3D" id="3.30.479.30">
    <property type="entry name" value="Band 7 domain"/>
    <property type="match status" value="1"/>
</dbReference>
<dbReference type="GO" id="GO:0006508">
    <property type="term" value="P:proteolysis"/>
    <property type="evidence" value="ECO:0007669"/>
    <property type="project" value="UniProtKB-KW"/>
</dbReference>
<feature type="compositionally biased region" description="Gly residues" evidence="7">
    <location>
        <begin position="15"/>
        <end position="26"/>
    </location>
</feature>
<evidence type="ECO:0000313" key="10">
    <source>
        <dbReference type="Proteomes" id="UP000433788"/>
    </source>
</evidence>
<dbReference type="RefSeq" id="WP_153718849.1">
    <property type="nucleotide sequence ID" value="NZ_WJPP01000002.1"/>
</dbReference>
<evidence type="ECO:0000256" key="7">
    <source>
        <dbReference type="SAM" id="MobiDB-lite"/>
    </source>
</evidence>
<dbReference type="PANTHER" id="PTHR43327:SF2">
    <property type="entry name" value="MODULATOR OF FTSH PROTEASE HFLK"/>
    <property type="match status" value="1"/>
</dbReference>
<dbReference type="Pfam" id="PF12221">
    <property type="entry name" value="HflK_N"/>
    <property type="match status" value="1"/>
</dbReference>
<comment type="caution">
    <text evidence="9">The sequence shown here is derived from an EMBL/GenBank/DDBJ whole genome shotgun (WGS) entry which is preliminary data.</text>
</comment>
<dbReference type="PANTHER" id="PTHR43327">
    <property type="entry name" value="STOMATIN-LIKE PROTEIN 2, MITOCHONDRIAL"/>
    <property type="match status" value="1"/>
</dbReference>
<evidence type="ECO:0000259" key="8">
    <source>
        <dbReference type="SMART" id="SM00244"/>
    </source>
</evidence>
<comment type="similarity">
    <text evidence="2 6">Belongs to the band 7/mec-2 family. HflK subfamily.</text>
</comment>
<proteinExistence type="inferred from homology"/>
<feature type="region of interest" description="Disordered" evidence="7">
    <location>
        <begin position="54"/>
        <end position="73"/>
    </location>
</feature>
<keyword evidence="9" id="KW-0378">Hydrolase</keyword>
<keyword evidence="10" id="KW-1185">Reference proteome</keyword>
<reference evidence="9 10" key="1">
    <citation type="submission" date="2019-11" db="EMBL/GenBank/DDBJ databases">
        <authorList>
            <person name="Zhang X.Y."/>
        </authorList>
    </citation>
    <scope>NUCLEOTIDE SEQUENCE [LARGE SCALE GENOMIC DNA]</scope>
    <source>
        <strain evidence="9 10">C176</strain>
    </source>
</reference>
<dbReference type="SMART" id="SM00244">
    <property type="entry name" value="PHB"/>
    <property type="match status" value="1"/>
</dbReference>
<evidence type="ECO:0000256" key="3">
    <source>
        <dbReference type="ARBA" id="ARBA00022692"/>
    </source>
</evidence>
<evidence type="ECO:0000256" key="2">
    <source>
        <dbReference type="ARBA" id="ARBA00006971"/>
    </source>
</evidence>
<dbReference type="GO" id="GO:0016020">
    <property type="term" value="C:membrane"/>
    <property type="evidence" value="ECO:0007669"/>
    <property type="project" value="UniProtKB-SubCell"/>
</dbReference>
<feature type="compositionally biased region" description="Low complexity" evidence="7">
    <location>
        <begin position="390"/>
        <end position="400"/>
    </location>
</feature>
<sequence>MAWNEPGGNNRDPWSGGGAGGGGRGNQGPPDLDEVIRKLKASLAGLFGARGKRSGQGGGFGGNNGERSGGAGGPSAKGVMLIVGLVVLGWLASGIYIVDEGTRGVVTRFGEFERISMPGPHWHIPYPVEATERVDVATRRTVTVGYQAVTAQQARPILSEALMLTQDENIVNVQLAVQYQVSDPEDFLFNFVDPEQTLKELTESALRETIGKREMDFILTEGRADVAQNTQSLINEGLALYQAGIQVIEVIIQDVQPPEQVQGAFEDAIRAREDRERLINQAQAYRNEIIPRAEGEAARILEDSLAYQARIVQAAEGESSRFSQQLAEYLKAPAVTRDRLYLDTMERVLGRSGKVLIDVEDNAPLMYLPLERMIRQSAAPSGDESTQGMSSNNASSFSSSGVQGTDTTASSRLRTRETR</sequence>
<comment type="subcellular location">
    <subcellularLocation>
        <location evidence="1">Membrane</location>
        <topology evidence="1">Single-pass membrane protein</topology>
    </subcellularLocation>
</comment>
<dbReference type="Pfam" id="PF01145">
    <property type="entry name" value="Band_7"/>
    <property type="match status" value="1"/>
</dbReference>
<dbReference type="CDD" id="cd03404">
    <property type="entry name" value="SPFH_HflK"/>
    <property type="match status" value="1"/>
</dbReference>
<name>A0A6N7QRK4_9GAMM</name>
<dbReference type="EMBL" id="WJPP01000002">
    <property type="protein sequence ID" value="MRH77778.1"/>
    <property type="molecule type" value="Genomic_DNA"/>
</dbReference>
<feature type="domain" description="Band 7" evidence="8">
    <location>
        <begin position="93"/>
        <end position="269"/>
    </location>
</feature>
<dbReference type="SUPFAM" id="SSF117892">
    <property type="entry name" value="Band 7/SPFH domain"/>
    <property type="match status" value="1"/>
</dbReference>
<feature type="transmembrane region" description="Helical" evidence="6">
    <location>
        <begin position="78"/>
        <end position="98"/>
    </location>
</feature>
<dbReference type="InterPro" id="IPR050710">
    <property type="entry name" value="Band7/mec-2_domain"/>
</dbReference>
<evidence type="ECO:0000256" key="4">
    <source>
        <dbReference type="ARBA" id="ARBA00022989"/>
    </source>
</evidence>